<gene>
    <name evidence="1" type="ORF">B0H16DRAFT_1337083</name>
</gene>
<proteinExistence type="predicted"/>
<name>A0AAD7MID7_9AGAR</name>
<protein>
    <submittedName>
        <fullName evidence="1">Uncharacterized protein</fullName>
    </submittedName>
</protein>
<feature type="non-terminal residue" evidence="1">
    <location>
        <position position="1"/>
    </location>
</feature>
<dbReference type="PANTHER" id="PTHR10039:SF17">
    <property type="entry name" value="FUNGAL STAND N-TERMINAL GOODBYE DOMAIN-CONTAINING PROTEIN-RELATED"/>
    <property type="match status" value="1"/>
</dbReference>
<comment type="caution">
    <text evidence="1">The sequence shown here is derived from an EMBL/GenBank/DDBJ whole genome shotgun (WGS) entry which is preliminary data.</text>
</comment>
<keyword evidence="2" id="KW-1185">Reference proteome</keyword>
<evidence type="ECO:0000313" key="2">
    <source>
        <dbReference type="Proteomes" id="UP001215598"/>
    </source>
</evidence>
<evidence type="ECO:0000313" key="1">
    <source>
        <dbReference type="EMBL" id="KAJ7718809.1"/>
    </source>
</evidence>
<dbReference type="Proteomes" id="UP001215598">
    <property type="component" value="Unassembled WGS sequence"/>
</dbReference>
<organism evidence="1 2">
    <name type="scientific">Mycena metata</name>
    <dbReference type="NCBI Taxonomy" id="1033252"/>
    <lineage>
        <taxon>Eukaryota</taxon>
        <taxon>Fungi</taxon>
        <taxon>Dikarya</taxon>
        <taxon>Basidiomycota</taxon>
        <taxon>Agaricomycotina</taxon>
        <taxon>Agaricomycetes</taxon>
        <taxon>Agaricomycetidae</taxon>
        <taxon>Agaricales</taxon>
        <taxon>Marasmiineae</taxon>
        <taxon>Mycenaceae</taxon>
        <taxon>Mycena</taxon>
    </lineage>
</organism>
<accession>A0AAD7MID7</accession>
<dbReference type="EMBL" id="JARKIB010000260">
    <property type="protein sequence ID" value="KAJ7718809.1"/>
    <property type="molecule type" value="Genomic_DNA"/>
</dbReference>
<reference evidence="1" key="1">
    <citation type="submission" date="2023-03" db="EMBL/GenBank/DDBJ databases">
        <title>Massive genome expansion in bonnet fungi (Mycena s.s.) driven by repeated elements and novel gene families across ecological guilds.</title>
        <authorList>
            <consortium name="Lawrence Berkeley National Laboratory"/>
            <person name="Harder C.B."/>
            <person name="Miyauchi S."/>
            <person name="Viragh M."/>
            <person name="Kuo A."/>
            <person name="Thoen E."/>
            <person name="Andreopoulos B."/>
            <person name="Lu D."/>
            <person name="Skrede I."/>
            <person name="Drula E."/>
            <person name="Henrissat B."/>
            <person name="Morin E."/>
            <person name="Kohler A."/>
            <person name="Barry K."/>
            <person name="LaButti K."/>
            <person name="Morin E."/>
            <person name="Salamov A."/>
            <person name="Lipzen A."/>
            <person name="Mereny Z."/>
            <person name="Hegedus B."/>
            <person name="Baldrian P."/>
            <person name="Stursova M."/>
            <person name="Weitz H."/>
            <person name="Taylor A."/>
            <person name="Grigoriev I.V."/>
            <person name="Nagy L.G."/>
            <person name="Martin F."/>
            <person name="Kauserud H."/>
        </authorList>
    </citation>
    <scope>NUCLEOTIDE SEQUENCE</scope>
    <source>
        <strain evidence="1">CBHHK182m</strain>
    </source>
</reference>
<sequence length="238" mass="27636">QESLPMLFLVTSLPEAQIRETFAEPCLIGNHRVLNIKQSFEDVRKYLEVEFDRIHRQHQTMTTVPFPWPEAEILERIVRDSSGYFIYAATIIKFIDDKRLQPPHRLDVILSIRQSTTEPPLNALDQLYLQILAGVPKDYHPRLLQILVFVKEGLSLRKISRLLQLKVGELRLIFRGLHSVFLLPQDDSGNASAHHASFWDFLDDHSRSGAFHLGSPQCRTNLAFQLLKTLSHNWDYTW</sequence>
<dbReference type="AlphaFoldDB" id="A0AAD7MID7"/>
<dbReference type="PANTHER" id="PTHR10039">
    <property type="entry name" value="AMELOGENIN"/>
    <property type="match status" value="1"/>
</dbReference>